<accession>A0ABT8EDA0</accession>
<evidence type="ECO:0000256" key="1">
    <source>
        <dbReference type="ARBA" id="ARBA00022729"/>
    </source>
</evidence>
<proteinExistence type="predicted"/>
<dbReference type="Gene3D" id="2.60.40.1180">
    <property type="entry name" value="Golgi alpha-mannosidase II"/>
    <property type="match status" value="1"/>
</dbReference>
<dbReference type="InterPro" id="IPR025092">
    <property type="entry name" value="Glyco_hydro_66"/>
</dbReference>
<gene>
    <name evidence="2" type="ORF">QYF49_23545</name>
</gene>
<dbReference type="Proteomes" id="UP001168694">
    <property type="component" value="Unassembled WGS sequence"/>
</dbReference>
<keyword evidence="3" id="KW-1185">Reference proteome</keyword>
<comment type="caution">
    <text evidence="2">The sequence shown here is derived from an EMBL/GenBank/DDBJ whole genome shotgun (WGS) entry which is preliminary data.</text>
</comment>
<dbReference type="Pfam" id="PF13199">
    <property type="entry name" value="Glyco_hydro_66"/>
    <property type="match status" value="1"/>
</dbReference>
<dbReference type="RefSeq" id="WP_290402034.1">
    <property type="nucleotide sequence ID" value="NZ_JAUHLN010000008.1"/>
</dbReference>
<sequence length="53" mass="6182">MDHLIGAKKEVKNVWIASPDHYLGSDFKQKDGKMTVTIPALKYWDMLVIEYEK</sequence>
<dbReference type="InterPro" id="IPR013780">
    <property type="entry name" value="Glyco_hydro_b"/>
</dbReference>
<dbReference type="GO" id="GO:0016787">
    <property type="term" value="F:hydrolase activity"/>
    <property type="evidence" value="ECO:0007669"/>
    <property type="project" value="UniProtKB-KW"/>
</dbReference>
<evidence type="ECO:0000313" key="2">
    <source>
        <dbReference type="EMBL" id="MDN4075923.1"/>
    </source>
</evidence>
<organism evidence="2 3">
    <name type="scientific">Fictibacillus terranigra</name>
    <dbReference type="NCBI Taxonomy" id="3058424"/>
    <lineage>
        <taxon>Bacteria</taxon>
        <taxon>Bacillati</taxon>
        <taxon>Bacillota</taxon>
        <taxon>Bacilli</taxon>
        <taxon>Bacillales</taxon>
        <taxon>Fictibacillaceae</taxon>
        <taxon>Fictibacillus</taxon>
    </lineage>
</organism>
<name>A0ABT8EDA0_9BACL</name>
<evidence type="ECO:0000313" key="3">
    <source>
        <dbReference type="Proteomes" id="UP001168694"/>
    </source>
</evidence>
<keyword evidence="1" id="KW-0732">Signal</keyword>
<keyword evidence="2" id="KW-0378">Hydrolase</keyword>
<reference evidence="2" key="1">
    <citation type="submission" date="2023-06" db="EMBL/GenBank/DDBJ databases">
        <title>Draft Genome Sequences of Representative Paenibacillus Polymyxa, Bacillus cereus, Fictibacillus sp., and Brevibacillus agri Strains Isolated from Amazonian Dark Earth.</title>
        <authorList>
            <person name="Pellegrinetti T.A."/>
            <person name="Cunha I.C.M."/>
            <person name="Chaves M.G."/>
            <person name="Freitas A.S."/>
            <person name="Silva A.V.R."/>
            <person name="Tsai S.M."/>
            <person name="Mendes L.W."/>
        </authorList>
    </citation>
    <scope>NUCLEOTIDE SEQUENCE</scope>
    <source>
        <strain evidence="2">CENA-BCM004</strain>
    </source>
</reference>
<protein>
    <submittedName>
        <fullName evidence="2">Glycoside hydrolase family 66 protein</fullName>
    </submittedName>
</protein>
<dbReference type="EMBL" id="JAUHLN010000008">
    <property type="protein sequence ID" value="MDN4075923.1"/>
    <property type="molecule type" value="Genomic_DNA"/>
</dbReference>